<feature type="non-terminal residue" evidence="5">
    <location>
        <position position="87"/>
    </location>
</feature>
<dbReference type="Proteomes" id="UP000885690">
    <property type="component" value="Unassembled WGS sequence"/>
</dbReference>
<reference evidence="5" key="1">
    <citation type="journal article" date="2020" name="mSystems">
        <title>Genome- and Community-Level Interaction Insights into Carbon Utilization and Element Cycling Functions of Hydrothermarchaeota in Hydrothermal Sediment.</title>
        <authorList>
            <person name="Zhou Z."/>
            <person name="Liu Y."/>
            <person name="Xu W."/>
            <person name="Pan J."/>
            <person name="Luo Z.H."/>
            <person name="Li M."/>
        </authorList>
    </citation>
    <scope>NUCLEOTIDE SEQUENCE [LARGE SCALE GENOMIC DNA]</scope>
    <source>
        <strain evidence="5">HyVt-115</strain>
    </source>
</reference>
<evidence type="ECO:0000313" key="5">
    <source>
        <dbReference type="EMBL" id="HDD53664.1"/>
    </source>
</evidence>
<dbReference type="EMBL" id="DQWS01000234">
    <property type="protein sequence ID" value="HDD53664.1"/>
    <property type="molecule type" value="Genomic_DNA"/>
</dbReference>
<evidence type="ECO:0000256" key="2">
    <source>
        <dbReference type="ARBA" id="ARBA00022741"/>
    </source>
</evidence>
<evidence type="ECO:0000256" key="3">
    <source>
        <dbReference type="ARBA" id="ARBA00022840"/>
    </source>
</evidence>
<keyword evidence="1" id="KW-0436">Ligase</keyword>
<organism evidence="5">
    <name type="scientific">Thermosulfidibacter takaii</name>
    <dbReference type="NCBI Taxonomy" id="412593"/>
    <lineage>
        <taxon>Bacteria</taxon>
        <taxon>Pseudomonadati</taxon>
        <taxon>Thermosulfidibacterota</taxon>
        <taxon>Thermosulfidibacteria</taxon>
        <taxon>Thermosulfidibacterales</taxon>
        <taxon>Thermosulfidibacteraceae</taxon>
    </lineage>
</organism>
<dbReference type="PANTHER" id="PTHR43334:SF1">
    <property type="entry name" value="3-HYDROXYPROPIONATE--COA LIGASE [ADP-FORMING]"/>
    <property type="match status" value="1"/>
</dbReference>
<dbReference type="InterPro" id="IPR051538">
    <property type="entry name" value="Acyl-CoA_Synth/Transferase"/>
</dbReference>
<dbReference type="PANTHER" id="PTHR43334">
    <property type="entry name" value="ACETATE--COA LIGASE [ADP-FORMING]"/>
    <property type="match status" value="1"/>
</dbReference>
<dbReference type="InterPro" id="IPR036291">
    <property type="entry name" value="NAD(P)-bd_dom_sf"/>
</dbReference>
<feature type="domain" description="CoA-binding" evidence="4">
    <location>
        <begin position="4"/>
        <end position="87"/>
    </location>
</feature>
<dbReference type="GO" id="GO:0005524">
    <property type="term" value="F:ATP binding"/>
    <property type="evidence" value="ECO:0007669"/>
    <property type="project" value="UniProtKB-KW"/>
</dbReference>
<sequence length="87" mass="9941">MEKLFHPEKVAVIGVSPSQENLGRNIVWNLIRFGFQGEVICYGRRPGHIYGHRIHNELQHLPPDIDVAVILLPAPRVIEVVEVLSRR</sequence>
<comment type="caution">
    <text evidence="5">The sequence shown here is derived from an EMBL/GenBank/DDBJ whole genome shotgun (WGS) entry which is preliminary data.</text>
</comment>
<name>A0A7C0U721_9BACT</name>
<evidence type="ECO:0000256" key="1">
    <source>
        <dbReference type="ARBA" id="ARBA00022598"/>
    </source>
</evidence>
<keyword evidence="3" id="KW-0067">ATP-binding</keyword>
<proteinExistence type="predicted"/>
<keyword evidence="2" id="KW-0547">Nucleotide-binding</keyword>
<dbReference type="InterPro" id="IPR003781">
    <property type="entry name" value="CoA-bd"/>
</dbReference>
<dbReference type="Pfam" id="PF13380">
    <property type="entry name" value="CoA_binding_2"/>
    <property type="match status" value="1"/>
</dbReference>
<accession>A0A7C0U721</accession>
<dbReference type="GO" id="GO:0016874">
    <property type="term" value="F:ligase activity"/>
    <property type="evidence" value="ECO:0007669"/>
    <property type="project" value="UniProtKB-KW"/>
</dbReference>
<protein>
    <recommendedName>
        <fullName evidence="4">CoA-binding domain-containing protein</fullName>
    </recommendedName>
</protein>
<dbReference type="SMART" id="SM00881">
    <property type="entry name" value="CoA_binding"/>
    <property type="match status" value="1"/>
</dbReference>
<gene>
    <name evidence="5" type="ORF">ENF32_06335</name>
</gene>
<dbReference type="SUPFAM" id="SSF51735">
    <property type="entry name" value="NAD(P)-binding Rossmann-fold domains"/>
    <property type="match status" value="1"/>
</dbReference>
<evidence type="ECO:0000259" key="4">
    <source>
        <dbReference type="SMART" id="SM00881"/>
    </source>
</evidence>
<dbReference type="AlphaFoldDB" id="A0A7C0U721"/>
<dbReference type="Gene3D" id="3.40.50.720">
    <property type="entry name" value="NAD(P)-binding Rossmann-like Domain"/>
    <property type="match status" value="1"/>
</dbReference>